<evidence type="ECO:0000313" key="2">
    <source>
        <dbReference type="Proteomes" id="UP001605036"/>
    </source>
</evidence>
<proteinExistence type="predicted"/>
<accession>A0ABD1XVK4</accession>
<sequence>MNVNLKHLFFRYEWRLAGHSPRMSKRQRTVPLRSATGLQKLVMTFVSGTAVTPHGTRMLLSLKFKHQLLESGSFR</sequence>
<gene>
    <name evidence="1" type="ORF">R1flu_024516</name>
</gene>
<comment type="caution">
    <text evidence="1">The sequence shown here is derived from an EMBL/GenBank/DDBJ whole genome shotgun (WGS) entry which is preliminary data.</text>
</comment>
<name>A0ABD1XVK4_9MARC</name>
<keyword evidence="2" id="KW-1185">Reference proteome</keyword>
<evidence type="ECO:0000313" key="1">
    <source>
        <dbReference type="EMBL" id="KAL2612824.1"/>
    </source>
</evidence>
<dbReference type="AlphaFoldDB" id="A0ABD1XVK4"/>
<reference evidence="1 2" key="1">
    <citation type="submission" date="2024-09" db="EMBL/GenBank/DDBJ databases">
        <title>Chromosome-scale assembly of Riccia fluitans.</title>
        <authorList>
            <person name="Paukszto L."/>
            <person name="Sawicki J."/>
            <person name="Karawczyk K."/>
            <person name="Piernik-Szablinska J."/>
            <person name="Szczecinska M."/>
            <person name="Mazdziarz M."/>
        </authorList>
    </citation>
    <scope>NUCLEOTIDE SEQUENCE [LARGE SCALE GENOMIC DNA]</scope>
    <source>
        <strain evidence="1">Rf_01</strain>
        <tissue evidence="1">Aerial parts of the thallus</tissue>
    </source>
</reference>
<organism evidence="1 2">
    <name type="scientific">Riccia fluitans</name>
    <dbReference type="NCBI Taxonomy" id="41844"/>
    <lineage>
        <taxon>Eukaryota</taxon>
        <taxon>Viridiplantae</taxon>
        <taxon>Streptophyta</taxon>
        <taxon>Embryophyta</taxon>
        <taxon>Marchantiophyta</taxon>
        <taxon>Marchantiopsida</taxon>
        <taxon>Marchantiidae</taxon>
        <taxon>Marchantiales</taxon>
        <taxon>Ricciaceae</taxon>
        <taxon>Riccia</taxon>
    </lineage>
</organism>
<dbReference type="EMBL" id="JBHFFA010000007">
    <property type="protein sequence ID" value="KAL2612824.1"/>
    <property type="molecule type" value="Genomic_DNA"/>
</dbReference>
<protein>
    <submittedName>
        <fullName evidence="1">Uncharacterized protein</fullName>
    </submittedName>
</protein>
<dbReference type="Proteomes" id="UP001605036">
    <property type="component" value="Unassembled WGS sequence"/>
</dbReference>